<sequence length="213" mass="24053">MSNPEIGIKPAPFEEDRFKSKEFQLHICLFLCANPIRYKEAAAQISLFIDLCQGPIVGKWATQHVEEILNDDDKVAAATTPAHIPRYGILAALLTCFNLDFSPLNDSQDASNTIQTIQMGTRPVVDYITEFESYAPRTGYNNMALIAWFLKGINQALLDDCQHSYPTPKMLGEWKERAHDWNAAFLMCTQFQTSPPHNWVHPGEQSLLSVHIC</sequence>
<dbReference type="AlphaFoldDB" id="A0A4Y9ZQC4"/>
<comment type="caution">
    <text evidence="2">The sequence shown here is derived from an EMBL/GenBank/DDBJ whole genome shotgun (WGS) entry which is preliminary data.</text>
</comment>
<name>A0A4Y9ZQC4_9AGAM</name>
<dbReference type="Proteomes" id="UP000298061">
    <property type="component" value="Unassembled WGS sequence"/>
</dbReference>
<evidence type="ECO:0000313" key="3">
    <source>
        <dbReference type="Proteomes" id="UP000298061"/>
    </source>
</evidence>
<protein>
    <recommendedName>
        <fullName evidence="1">Retrotransposon gag domain-containing protein</fullName>
    </recommendedName>
</protein>
<gene>
    <name evidence="2" type="ORF">EWM64_g7755</name>
</gene>
<reference evidence="2 3" key="1">
    <citation type="submission" date="2019-02" db="EMBL/GenBank/DDBJ databases">
        <title>Genome sequencing of the rare red list fungi Hericium alpestre (H. flagellum).</title>
        <authorList>
            <person name="Buettner E."/>
            <person name="Kellner H."/>
        </authorList>
    </citation>
    <scope>NUCLEOTIDE SEQUENCE [LARGE SCALE GENOMIC DNA]</scope>
    <source>
        <strain evidence="2 3">DSM 108284</strain>
    </source>
</reference>
<organism evidence="2 3">
    <name type="scientific">Hericium alpestre</name>
    <dbReference type="NCBI Taxonomy" id="135208"/>
    <lineage>
        <taxon>Eukaryota</taxon>
        <taxon>Fungi</taxon>
        <taxon>Dikarya</taxon>
        <taxon>Basidiomycota</taxon>
        <taxon>Agaricomycotina</taxon>
        <taxon>Agaricomycetes</taxon>
        <taxon>Russulales</taxon>
        <taxon>Hericiaceae</taxon>
        <taxon>Hericium</taxon>
    </lineage>
</organism>
<dbReference type="OrthoDB" id="3267645at2759"/>
<evidence type="ECO:0000313" key="2">
    <source>
        <dbReference type="EMBL" id="TFY76257.1"/>
    </source>
</evidence>
<dbReference type="EMBL" id="SFCI01001264">
    <property type="protein sequence ID" value="TFY76257.1"/>
    <property type="molecule type" value="Genomic_DNA"/>
</dbReference>
<proteinExistence type="predicted"/>
<feature type="domain" description="Retrotransposon gag" evidence="1">
    <location>
        <begin position="94"/>
        <end position="154"/>
    </location>
</feature>
<dbReference type="InterPro" id="IPR005162">
    <property type="entry name" value="Retrotrans_gag_dom"/>
</dbReference>
<evidence type="ECO:0000259" key="1">
    <source>
        <dbReference type="Pfam" id="PF03732"/>
    </source>
</evidence>
<dbReference type="Pfam" id="PF03732">
    <property type="entry name" value="Retrotrans_gag"/>
    <property type="match status" value="1"/>
</dbReference>
<accession>A0A4Y9ZQC4</accession>
<keyword evidence="3" id="KW-1185">Reference proteome</keyword>